<evidence type="ECO:0000313" key="3">
    <source>
        <dbReference type="Proteomes" id="UP001408356"/>
    </source>
</evidence>
<gene>
    <name evidence="2" type="ORF">SUNI508_05736</name>
</gene>
<dbReference type="EMBL" id="JARVKF010000179">
    <property type="protein sequence ID" value="KAK9421501.1"/>
    <property type="molecule type" value="Genomic_DNA"/>
</dbReference>
<comment type="caution">
    <text evidence="2">The sequence shown here is derived from an EMBL/GenBank/DDBJ whole genome shotgun (WGS) entry which is preliminary data.</text>
</comment>
<dbReference type="Proteomes" id="UP001408356">
    <property type="component" value="Unassembled WGS sequence"/>
</dbReference>
<feature type="region of interest" description="Disordered" evidence="1">
    <location>
        <begin position="110"/>
        <end position="141"/>
    </location>
</feature>
<evidence type="ECO:0000313" key="2">
    <source>
        <dbReference type="EMBL" id="KAK9421501.1"/>
    </source>
</evidence>
<keyword evidence="3" id="KW-1185">Reference proteome</keyword>
<evidence type="ECO:0000256" key="1">
    <source>
        <dbReference type="SAM" id="MobiDB-lite"/>
    </source>
</evidence>
<protein>
    <submittedName>
        <fullName evidence="2">Uncharacterized protein</fullName>
    </submittedName>
</protein>
<feature type="compositionally biased region" description="Basic and acidic residues" evidence="1">
    <location>
        <begin position="166"/>
        <end position="178"/>
    </location>
</feature>
<organism evidence="2 3">
    <name type="scientific">Seiridium unicorne</name>
    <dbReference type="NCBI Taxonomy" id="138068"/>
    <lineage>
        <taxon>Eukaryota</taxon>
        <taxon>Fungi</taxon>
        <taxon>Dikarya</taxon>
        <taxon>Ascomycota</taxon>
        <taxon>Pezizomycotina</taxon>
        <taxon>Sordariomycetes</taxon>
        <taxon>Xylariomycetidae</taxon>
        <taxon>Amphisphaeriales</taxon>
        <taxon>Sporocadaceae</taxon>
        <taxon>Seiridium</taxon>
    </lineage>
</organism>
<proteinExistence type="predicted"/>
<feature type="region of interest" description="Disordered" evidence="1">
    <location>
        <begin position="166"/>
        <end position="185"/>
    </location>
</feature>
<name>A0ABR2V3T0_9PEZI</name>
<sequence>MANLPSKHPSLTLHLVDRSLTPLITSSGTEQQAQALASISRTALGAYETAHRLGLGNPQRIMLEHASNGPVLLHSFLNPAAEKSAADQQNSANGHRALAAVGHLSLHHELRPGSNAEASPQAAGEPDGTEEDDAHAPPLLMGTVIAPSSDSILEARRAAARLERVGKEVQTRWSEVRQQEGVPRA</sequence>
<dbReference type="InterPro" id="IPR035186">
    <property type="entry name" value="DUF5308"/>
</dbReference>
<reference evidence="2 3" key="1">
    <citation type="journal article" date="2024" name="J. Plant Pathol.">
        <title>Sequence and assembly of the genome of Seiridium unicorne, isolate CBS 538.82, causal agent of cypress canker disease.</title>
        <authorList>
            <person name="Scali E."/>
            <person name="Rocca G.D."/>
            <person name="Danti R."/>
            <person name="Garbelotto M."/>
            <person name="Barberini S."/>
            <person name="Baroncelli R."/>
            <person name="Emiliani G."/>
        </authorList>
    </citation>
    <scope>NUCLEOTIDE SEQUENCE [LARGE SCALE GENOMIC DNA]</scope>
    <source>
        <strain evidence="2 3">BM-138-508</strain>
    </source>
</reference>
<accession>A0ABR2V3T0</accession>
<dbReference type="Pfam" id="PF17233">
    <property type="entry name" value="DUF5308"/>
    <property type="match status" value="1"/>
</dbReference>